<protein>
    <submittedName>
        <fullName evidence="1">Radical SAM protein</fullName>
    </submittedName>
</protein>
<evidence type="ECO:0000313" key="1">
    <source>
        <dbReference type="EMBL" id="MFL0250517.1"/>
    </source>
</evidence>
<dbReference type="PANTHER" id="PTHR37822:SF2">
    <property type="entry name" value="SPORE PHOTOPRODUCT LYASE"/>
    <property type="match status" value="1"/>
</dbReference>
<name>A0ABW8TE89_9CLOT</name>
<dbReference type="EMBL" id="JBJIAA010000006">
    <property type="protein sequence ID" value="MFL0250517.1"/>
    <property type="molecule type" value="Genomic_DNA"/>
</dbReference>
<dbReference type="RefSeq" id="WP_406787183.1">
    <property type="nucleotide sequence ID" value="NZ_JBJIAA010000006.1"/>
</dbReference>
<dbReference type="Gene3D" id="3.40.50.12110">
    <property type="match status" value="1"/>
</dbReference>
<evidence type="ECO:0000313" key="2">
    <source>
        <dbReference type="Proteomes" id="UP001623592"/>
    </source>
</evidence>
<dbReference type="Gene3D" id="3.80.30.30">
    <property type="match status" value="1"/>
</dbReference>
<keyword evidence="2" id="KW-1185">Reference proteome</keyword>
<comment type="caution">
    <text evidence="1">The sequence shown here is derived from an EMBL/GenBank/DDBJ whole genome shotgun (WGS) entry which is preliminary data.</text>
</comment>
<dbReference type="PANTHER" id="PTHR37822">
    <property type="entry name" value="SPORE PHOTOPRODUCT LYASE-RELATED"/>
    <property type="match status" value="1"/>
</dbReference>
<sequence length="343" mass="40405">MSHEDVLMNSYQPCGKASYLNSFSHIYVEKSAIKFKAARDILSKFKNSTVVYVENYKDVFNRAKQDYNIQKKTQNLILAVEHNNFIYKGSDMCEDFGEENFYYSSSILNCMYGCQYCYLRGLYQSGNIVIFVNIEDFITRAMQESTNKKIYLCVSYDSDLLAFEKITGFVKRWIEAAIKNKNLLIEVRTKSTNFKAVKDLYIPNNVIFAWTILPNEVIEKYELKVPSLSERLEDVKLAIEKGVQVRLSIEPIMKIDNFKEIYKKFVCDIFKVINGSKIRDINIGTFRVKNEHLKRMRKLNPYSNIFAHEFIKINDYSTYKNFNDMEQYVLRLFKEYVDKGKVF</sequence>
<proteinExistence type="predicted"/>
<dbReference type="Proteomes" id="UP001623592">
    <property type="component" value="Unassembled WGS sequence"/>
</dbReference>
<accession>A0ABW8TE89</accession>
<reference evidence="1 2" key="1">
    <citation type="submission" date="2024-11" db="EMBL/GenBank/DDBJ databases">
        <authorList>
            <person name="Heng Y.C."/>
            <person name="Lim A.C.H."/>
            <person name="Lee J.K.Y."/>
            <person name="Kittelmann S."/>
        </authorList>
    </citation>
    <scope>NUCLEOTIDE SEQUENCE [LARGE SCALE GENOMIC DNA]</scope>
    <source>
        <strain evidence="1 2">WILCCON 0114</strain>
    </source>
</reference>
<gene>
    <name evidence="1" type="ORF">ACJDT4_08795</name>
</gene>
<organism evidence="1 2">
    <name type="scientific">Clostridium neuense</name>
    <dbReference type="NCBI Taxonomy" id="1728934"/>
    <lineage>
        <taxon>Bacteria</taxon>
        <taxon>Bacillati</taxon>
        <taxon>Bacillota</taxon>
        <taxon>Clostridia</taxon>
        <taxon>Eubacteriales</taxon>
        <taxon>Clostridiaceae</taxon>
        <taxon>Clostridium</taxon>
    </lineage>
</organism>
<dbReference type="Pfam" id="PF20903">
    <property type="entry name" value="SPL"/>
    <property type="match status" value="1"/>
</dbReference>
<dbReference type="InterPro" id="IPR049539">
    <property type="entry name" value="SPL"/>
</dbReference>